<evidence type="ECO:0000313" key="4">
    <source>
        <dbReference type="EMBL" id="TVY35518.1"/>
    </source>
</evidence>
<dbReference type="InterPro" id="IPR036928">
    <property type="entry name" value="AS_sf"/>
</dbReference>
<proteinExistence type="inferred from homology"/>
<evidence type="ECO:0000259" key="3">
    <source>
        <dbReference type="Pfam" id="PF01425"/>
    </source>
</evidence>
<dbReference type="PANTHER" id="PTHR46072">
    <property type="entry name" value="AMIDASE-RELATED-RELATED"/>
    <property type="match status" value="1"/>
</dbReference>
<dbReference type="InterPro" id="IPR023631">
    <property type="entry name" value="Amidase_dom"/>
</dbReference>
<dbReference type="AlphaFoldDB" id="A0A8H8RK36"/>
<dbReference type="Gene3D" id="3.90.1300.10">
    <property type="entry name" value="Amidase signature (AS) domain"/>
    <property type="match status" value="1"/>
</dbReference>
<keyword evidence="5" id="KW-1185">Reference proteome</keyword>
<sequence>MDSQNRSWHSRAAEKRESILNSIPGRWIITGMIPSVQEQPDVTRPFIRHFLSSLEIEITETDAVGIVAKTSIGDWSAVEVTEAFCHRASVAHQLVWIYAEETLFRNTKCLHEAFFDAALSDAKLLDDHLATFETPLGPLHVLPVSLKDQFHIKSVDTTMGYVGWINTFQGNKDDARKGTLESELVRELRALGAILYCKTSVPHTLMSGETSNNIIGYTYNPKNRNLTAGGSSGGEGALIGLKGSPGGFGSEIGGSIRILAAFNGLYRLRPSAGRIPYEGTANSMDRQCSLLSVLGPLATTARSVRLLFGSVLSQEPWLHDPLIVELPWR</sequence>
<feature type="domain" description="Amidase" evidence="3">
    <location>
        <begin position="105"/>
        <end position="320"/>
    </location>
</feature>
<dbReference type="SUPFAM" id="SSF75304">
    <property type="entry name" value="Amidase signature (AS) enzymes"/>
    <property type="match status" value="1"/>
</dbReference>
<protein>
    <submittedName>
        <fullName evidence="4">Acetamidase</fullName>
    </submittedName>
</protein>
<dbReference type="EMBL" id="QGMI01000961">
    <property type="protein sequence ID" value="TVY35518.1"/>
    <property type="molecule type" value="Genomic_DNA"/>
</dbReference>
<dbReference type="Pfam" id="PF01425">
    <property type="entry name" value="Amidase"/>
    <property type="match status" value="1"/>
</dbReference>
<accession>A0A8H8RK36</accession>
<gene>
    <name evidence="4" type="primary">amdS_2</name>
    <name evidence="4" type="ORF">LOCC1_G008868</name>
</gene>
<evidence type="ECO:0000313" key="5">
    <source>
        <dbReference type="Proteomes" id="UP000443090"/>
    </source>
</evidence>
<keyword evidence="2" id="KW-0378">Hydrolase</keyword>
<comment type="caution">
    <text evidence="4">The sequence shown here is derived from an EMBL/GenBank/DDBJ whole genome shotgun (WGS) entry which is preliminary data.</text>
</comment>
<dbReference type="OrthoDB" id="6428749at2759"/>
<comment type="similarity">
    <text evidence="1">Belongs to the amidase family.</text>
</comment>
<dbReference type="PANTHER" id="PTHR46072:SF7">
    <property type="entry name" value="AMIDASE"/>
    <property type="match status" value="1"/>
</dbReference>
<name>A0A8H8RK36_9HELO</name>
<evidence type="ECO:0000256" key="1">
    <source>
        <dbReference type="ARBA" id="ARBA00009199"/>
    </source>
</evidence>
<reference evidence="4 5" key="1">
    <citation type="submission" date="2018-05" db="EMBL/GenBank/DDBJ databases">
        <title>Genome sequencing and assembly of the regulated plant pathogen Lachnellula willkommii and related sister species for the development of diagnostic species identification markers.</title>
        <authorList>
            <person name="Giroux E."/>
            <person name="Bilodeau G."/>
        </authorList>
    </citation>
    <scope>NUCLEOTIDE SEQUENCE [LARGE SCALE GENOMIC DNA]</scope>
    <source>
        <strain evidence="4 5">CBS 160.35</strain>
    </source>
</reference>
<evidence type="ECO:0000256" key="2">
    <source>
        <dbReference type="ARBA" id="ARBA00022801"/>
    </source>
</evidence>
<organism evidence="4 5">
    <name type="scientific">Lachnellula occidentalis</name>
    <dbReference type="NCBI Taxonomy" id="215460"/>
    <lineage>
        <taxon>Eukaryota</taxon>
        <taxon>Fungi</taxon>
        <taxon>Dikarya</taxon>
        <taxon>Ascomycota</taxon>
        <taxon>Pezizomycotina</taxon>
        <taxon>Leotiomycetes</taxon>
        <taxon>Helotiales</taxon>
        <taxon>Lachnaceae</taxon>
        <taxon>Lachnellula</taxon>
    </lineage>
</organism>
<dbReference type="Proteomes" id="UP000443090">
    <property type="component" value="Unassembled WGS sequence"/>
</dbReference>
<dbReference type="GO" id="GO:0016787">
    <property type="term" value="F:hydrolase activity"/>
    <property type="evidence" value="ECO:0007669"/>
    <property type="project" value="UniProtKB-KW"/>
</dbReference>